<dbReference type="Proteomes" id="UP001198862">
    <property type="component" value="Unassembled WGS sequence"/>
</dbReference>
<sequence length="328" mass="35258">MNPSGEFLNASEAARRLGISAKALRLYEQRGLLTPIRTEAGWRAYGPHDLERASEILALRALGFSLAQVARVLAGDPRGLGPVLTAHQRTLEARLPVLVDAIDRVRRLRSDVARGATPSAGELAGFLAAAPERRIAFYLPWPWGGERFELRDIRPLTYITGPLGSGKTRLAMRIAEASGGIFVGLDRRADPAGAAKVRPAVDRLVEDGATDSAALVDLLASLETTEPVPIVVDLIEQGLDKPTQEALIADLRRRGPAAPPLFVMTRSSSILDLDALGPYETVLFCPANHAQPFRVAPYPGTPGYEALASCLATPEVRARSEGVIAVRR</sequence>
<dbReference type="Pfam" id="PF13411">
    <property type="entry name" value="MerR_1"/>
    <property type="match status" value="1"/>
</dbReference>
<dbReference type="PANTHER" id="PTHR30204">
    <property type="entry name" value="REDOX-CYCLING DRUG-SENSING TRANSCRIPTIONAL ACTIVATOR SOXR"/>
    <property type="match status" value="1"/>
</dbReference>
<comment type="caution">
    <text evidence="3">The sequence shown here is derived from an EMBL/GenBank/DDBJ whole genome shotgun (WGS) entry which is preliminary data.</text>
</comment>
<dbReference type="PROSITE" id="PS00552">
    <property type="entry name" value="HTH_MERR_1"/>
    <property type="match status" value="1"/>
</dbReference>
<accession>A0ABS8KP41</accession>
<keyword evidence="1" id="KW-0238">DNA-binding</keyword>
<dbReference type="RefSeq" id="WP_230548755.1">
    <property type="nucleotide sequence ID" value="NZ_JAJISD010000001.1"/>
</dbReference>
<evidence type="ECO:0000256" key="1">
    <source>
        <dbReference type="ARBA" id="ARBA00023125"/>
    </source>
</evidence>
<dbReference type="Gene3D" id="1.10.1660.10">
    <property type="match status" value="1"/>
</dbReference>
<name>A0ABS8KP41_9HYPH</name>
<dbReference type="SMART" id="SM00422">
    <property type="entry name" value="HTH_MERR"/>
    <property type="match status" value="1"/>
</dbReference>
<dbReference type="PANTHER" id="PTHR30204:SF93">
    <property type="entry name" value="HTH MERR-TYPE DOMAIN-CONTAINING PROTEIN"/>
    <property type="match status" value="1"/>
</dbReference>
<reference evidence="3 4" key="1">
    <citation type="submission" date="2021-11" db="EMBL/GenBank/DDBJ databases">
        <authorList>
            <person name="Lee D.-H."/>
            <person name="Kim S.-B."/>
        </authorList>
    </citation>
    <scope>NUCLEOTIDE SEQUENCE [LARGE SCALE GENOMIC DNA]</scope>
    <source>
        <strain evidence="3 4">KCTC 52223</strain>
    </source>
</reference>
<protein>
    <submittedName>
        <fullName evidence="3">MerR family transcriptional regulator</fullName>
    </submittedName>
</protein>
<keyword evidence="4" id="KW-1185">Reference proteome</keyword>
<feature type="domain" description="HTH merR-type" evidence="2">
    <location>
        <begin position="11"/>
        <end position="75"/>
    </location>
</feature>
<evidence type="ECO:0000313" key="3">
    <source>
        <dbReference type="EMBL" id="MCC8427527.1"/>
    </source>
</evidence>
<dbReference type="InterPro" id="IPR047057">
    <property type="entry name" value="MerR_fam"/>
</dbReference>
<organism evidence="3 4">
    <name type="scientific">Reyranella aquatilis</name>
    <dbReference type="NCBI Taxonomy" id="2035356"/>
    <lineage>
        <taxon>Bacteria</taxon>
        <taxon>Pseudomonadati</taxon>
        <taxon>Pseudomonadota</taxon>
        <taxon>Alphaproteobacteria</taxon>
        <taxon>Hyphomicrobiales</taxon>
        <taxon>Reyranellaceae</taxon>
        <taxon>Reyranella</taxon>
    </lineage>
</organism>
<dbReference type="PROSITE" id="PS50937">
    <property type="entry name" value="HTH_MERR_2"/>
    <property type="match status" value="1"/>
</dbReference>
<evidence type="ECO:0000259" key="2">
    <source>
        <dbReference type="PROSITE" id="PS50937"/>
    </source>
</evidence>
<dbReference type="CDD" id="cd00592">
    <property type="entry name" value="HTH_MerR-like"/>
    <property type="match status" value="1"/>
</dbReference>
<dbReference type="EMBL" id="JAJISD010000001">
    <property type="protein sequence ID" value="MCC8427527.1"/>
    <property type="molecule type" value="Genomic_DNA"/>
</dbReference>
<dbReference type="InterPro" id="IPR000551">
    <property type="entry name" value="MerR-type_HTH_dom"/>
</dbReference>
<dbReference type="InterPro" id="IPR009061">
    <property type="entry name" value="DNA-bd_dom_put_sf"/>
</dbReference>
<dbReference type="SUPFAM" id="SSF46955">
    <property type="entry name" value="Putative DNA-binding domain"/>
    <property type="match status" value="1"/>
</dbReference>
<gene>
    <name evidence="3" type="ORF">LJ725_01010</name>
</gene>
<dbReference type="InterPro" id="IPR027417">
    <property type="entry name" value="P-loop_NTPase"/>
</dbReference>
<evidence type="ECO:0000313" key="4">
    <source>
        <dbReference type="Proteomes" id="UP001198862"/>
    </source>
</evidence>
<dbReference type="SUPFAM" id="SSF52540">
    <property type="entry name" value="P-loop containing nucleoside triphosphate hydrolases"/>
    <property type="match status" value="1"/>
</dbReference>
<dbReference type="PRINTS" id="PR00040">
    <property type="entry name" value="HTHMERR"/>
</dbReference>
<proteinExistence type="predicted"/>